<accession>A0A8B8CJ07</accession>
<feature type="compositionally biased region" description="Polar residues" evidence="2">
    <location>
        <begin position="1559"/>
        <end position="1582"/>
    </location>
</feature>
<name>A0A8B8CJ07_CRAVI</name>
<organism evidence="6 7">
    <name type="scientific">Crassostrea virginica</name>
    <name type="common">Eastern oyster</name>
    <dbReference type="NCBI Taxonomy" id="6565"/>
    <lineage>
        <taxon>Eukaryota</taxon>
        <taxon>Metazoa</taxon>
        <taxon>Spiralia</taxon>
        <taxon>Lophotrochozoa</taxon>
        <taxon>Mollusca</taxon>
        <taxon>Bivalvia</taxon>
        <taxon>Autobranchia</taxon>
        <taxon>Pteriomorphia</taxon>
        <taxon>Ostreida</taxon>
        <taxon>Ostreoidea</taxon>
        <taxon>Ostreidae</taxon>
        <taxon>Crassostrea</taxon>
    </lineage>
</organism>
<evidence type="ECO:0000256" key="2">
    <source>
        <dbReference type="SAM" id="MobiDB-lite"/>
    </source>
</evidence>
<evidence type="ECO:0000313" key="6">
    <source>
        <dbReference type="Proteomes" id="UP000694844"/>
    </source>
</evidence>
<evidence type="ECO:0000259" key="4">
    <source>
        <dbReference type="SMART" id="SM01308"/>
    </source>
</evidence>
<feature type="region of interest" description="Disordered" evidence="2">
    <location>
        <begin position="1473"/>
        <end position="1505"/>
    </location>
</feature>
<dbReference type="KEGG" id="cvn:111119689"/>
<evidence type="ECO:0000259" key="5">
    <source>
        <dbReference type="SMART" id="SM01310"/>
    </source>
</evidence>
<sequence>MAAIGRHGRPFVKSGRFRARHESADEILKLDFSRDPSENLKEILAVIVSQSSVSKSKKLAYLNALVKLVLKYGNDKYSGFSKRDILCCLRVGLFHEAKEVRAAVLRVLRYFLQESETVDLLYSLHIDYLIVRSIDICLDNEVERIHAIKLVRRILQIAPKKLSDLLLYPLVAISNDGTSERDRMVRVALETICETAFVNPELLARCGGIGAILRAALDCHQYPRINESLVATILHLLNHPRTRHFIKFNTDLEQLLAPFTDCHYRFSAESSEQSSGEEKENRFAASKMAVVSIMRTWSGIIRFCRPDGSGLQSLVGILYLPYKEIRHGILEILFDLFRLKIPELTEDFNTALLSVDPSETQENWSLTDGFVAEEGKCILHHMAKIRPNLIENHLALLLSAWIGAGILEALIEVIISSDRQLFVRATILLGDLLHLASTMLPAECTHHNHCLPSLLALASSPDLTSAQTYQAREAIYNLERLHSMKKRGPVPCSLYLDQLIQRNGGRPVGQTKFYLRKKYDLYINKSPAEDMIGQAVRDSQVLSTKDILSWDWDLIPAILKWPEEKVRRLDDQFILKFFKRLVHFYKPTNHRFSRLEVNHRLGQKMVHCGCLLVDFLLSTDQDEVQKLAVDFINDIGGCLSEIAQQKLVPESVMSPGNVINTCSQFYFLFVGRFSGTIIGDKYLEKTGVYQYLLDIVSIAPQDSFVKLTVSSLNYSRDGNTRPVLAKALCSATESARLYCTKFLRTLLRARVAGFSSWGMELLVNQLYDQSNQVAQAALHVLEEACDVQPCLNSVIKLRPQCLHLGERGVLLLCRFMSTTKGFKMLSDANFILNEVHKWEKTYNVRYVHIVEDLLNEALTTYEKTYEGSFTRRSSRKRPNKDAFVPVHLYGQLTQHKEGFSLLQQQECIGEFFQCIKCLELHSDGDVLKMKTALWAVGHIGTSTWGVNWLDEAHLLPEIIKLAEESGVFSIRGTAFYVLGLLTSTREGAEYLTQLGWESCWHTREDRWPVVEDRSELLTELQEGEGGQLDLESRGPSSPGMMSSSLFFIEEEKLVGDQGCETDFKHSCDQNSNIESSLFIPKRSKTLPSEMSFNKRYKSLPSRSSSLRSYSLGHQDRDRMLRDDQRLVSRRIDSPVMSDRLQSRKAGDNVESPKTIPVICLSDMDSGTFEGSSLENVDMKPNICDKFSAMDEEGEGISFSVKDSDDKSDSSETKTLTNQSLKKSPNLRDGRCSSSDSSRTSNKSRADSFNTDSTTSGVSSCDSGPHTCLSSDFMSLSPIASTSSIDTLDIVQKGSTDLKDLIHPSSFRRKSLNLKRVPSLRNKQASPAYGILPSAQLLEGVSTESAIMYTTSRDAMGYATWRSIKRQRRISSDVESDMGLNSLYGEEEGSELTRKNSLESRMSVETFSFRASSGIPRNASSVSLSDQERAGTPFGVAPKAILLQRRPHTGEAEFLGLTLPVDINMMFEVHAGEDVRSETSRVEKEEASQEQRRAPRSRKSSRNVPAQDNFEHDVLACLICAQLQRQDQSEIDEALQEDGDYEGVTLDKDPGSLNAAIKQQKGTRPRFSSINEPSSATPGSVTSCTSSDSLTVKMSYDNVHGKGLIRKELRKLVINLSSSVGIKGSEQGLLMLKQKFPAVFKDICFYSEVCHLLSTCSFRLNARRFVQELFEDFKLKKVISEPYSLTNMVEGGEKNVIPVSKQDNLDSLYEYNQF</sequence>
<dbReference type="Pfam" id="PF14668">
    <property type="entry name" value="RICTOR_V"/>
    <property type="match status" value="1"/>
</dbReference>
<dbReference type="PANTHER" id="PTHR13298:SF11">
    <property type="entry name" value="RAPAMYCIN-INSENSITIVE COMPANION OF MTOR"/>
    <property type="match status" value="1"/>
</dbReference>
<dbReference type="SMART" id="SM01310">
    <property type="entry name" value="RICTOR_V"/>
    <property type="match status" value="1"/>
</dbReference>
<feature type="compositionally biased region" description="Low complexity" evidence="2">
    <location>
        <begin position="1231"/>
        <end position="1242"/>
    </location>
</feature>
<dbReference type="GO" id="GO:0038203">
    <property type="term" value="P:TORC2 signaling"/>
    <property type="evidence" value="ECO:0007669"/>
    <property type="project" value="TreeGrafter"/>
</dbReference>
<dbReference type="SMART" id="SM01308">
    <property type="entry name" value="RICTOR_N"/>
    <property type="match status" value="1"/>
</dbReference>
<dbReference type="SMART" id="SM01303">
    <property type="entry name" value="RasGEF_N_2"/>
    <property type="match status" value="1"/>
</dbReference>
<dbReference type="GO" id="GO:0043539">
    <property type="term" value="F:protein serine/threonine kinase activator activity"/>
    <property type="evidence" value="ECO:0007669"/>
    <property type="project" value="TreeGrafter"/>
</dbReference>
<comment type="similarity">
    <text evidence="1">Belongs to the RICTOR family.</text>
</comment>
<feature type="domain" description="Rapamycin-insensitive companion of mTOR N-terminal" evidence="4">
    <location>
        <begin position="59"/>
        <end position="441"/>
    </location>
</feature>
<feature type="region of interest" description="Disordered" evidence="2">
    <location>
        <begin position="1091"/>
        <end position="1150"/>
    </location>
</feature>
<evidence type="ECO:0000259" key="3">
    <source>
        <dbReference type="SMART" id="SM01307"/>
    </source>
</evidence>
<dbReference type="InterPro" id="IPR016024">
    <property type="entry name" value="ARM-type_fold"/>
</dbReference>
<dbReference type="GeneID" id="111119689"/>
<dbReference type="InterPro" id="IPR028267">
    <property type="entry name" value="Pianissimo_N"/>
</dbReference>
<feature type="compositionally biased region" description="Basic and acidic residues" evidence="2">
    <location>
        <begin position="1473"/>
        <end position="1492"/>
    </location>
</feature>
<dbReference type="InterPro" id="IPR011989">
    <property type="entry name" value="ARM-like"/>
</dbReference>
<dbReference type="Pfam" id="PF14664">
    <property type="entry name" value="RICTOR_N"/>
    <property type="match status" value="1"/>
</dbReference>
<dbReference type="OrthoDB" id="271111at2759"/>
<dbReference type="GO" id="GO:0051897">
    <property type="term" value="P:positive regulation of phosphatidylinositol 3-kinase/protein kinase B signal transduction"/>
    <property type="evidence" value="ECO:0007669"/>
    <property type="project" value="TreeGrafter"/>
</dbReference>
<dbReference type="InterPro" id="IPR029453">
    <property type="entry name" value="Rictor_IV"/>
</dbReference>
<evidence type="ECO:0000313" key="7">
    <source>
        <dbReference type="RefSeq" id="XP_022315818.1"/>
    </source>
</evidence>
<feature type="domain" description="Rapamycin-insensitive companion of mTOR middle" evidence="3">
    <location>
        <begin position="527"/>
        <end position="749"/>
    </location>
</feature>
<feature type="region of interest" description="Disordered" evidence="2">
    <location>
        <begin position="1558"/>
        <end position="1582"/>
    </location>
</feature>
<proteinExistence type="inferred from homology"/>
<gene>
    <name evidence="7" type="primary">LOC111119689</name>
</gene>
<feature type="domain" description="Rapamycin-insensitive companion of mTOR" evidence="5">
    <location>
        <begin position="926"/>
        <end position="998"/>
    </location>
</feature>
<dbReference type="GO" id="GO:0031932">
    <property type="term" value="C:TORC2 complex"/>
    <property type="evidence" value="ECO:0007669"/>
    <property type="project" value="InterPro"/>
</dbReference>
<evidence type="ECO:0000256" key="1">
    <source>
        <dbReference type="ARBA" id="ARBA00008878"/>
    </source>
</evidence>
<dbReference type="SMART" id="SM01307">
    <property type="entry name" value="RICTOR_M"/>
    <property type="match status" value="1"/>
</dbReference>
<feature type="compositionally biased region" description="Basic and acidic residues" evidence="2">
    <location>
        <begin position="1201"/>
        <end position="1211"/>
    </location>
</feature>
<reference evidence="7" key="1">
    <citation type="submission" date="2025-08" db="UniProtKB">
        <authorList>
            <consortium name="RefSeq"/>
        </authorList>
    </citation>
    <scope>IDENTIFICATION</scope>
    <source>
        <tissue evidence="7">Whole sample</tissue>
    </source>
</reference>
<dbReference type="PANTHER" id="PTHR13298">
    <property type="entry name" value="CYTOSOLIC REGULATOR PIANISSIMO"/>
    <property type="match status" value="1"/>
</dbReference>
<feature type="compositionally biased region" description="Low complexity" evidence="2">
    <location>
        <begin position="1098"/>
        <end position="1111"/>
    </location>
</feature>
<feature type="compositionally biased region" description="Polar residues" evidence="2">
    <location>
        <begin position="1246"/>
        <end position="1261"/>
    </location>
</feature>
<feature type="compositionally biased region" description="Polar residues" evidence="2">
    <location>
        <begin position="1212"/>
        <end position="1222"/>
    </location>
</feature>
<dbReference type="RefSeq" id="XP_022315818.1">
    <property type="nucleotide sequence ID" value="XM_022460110.1"/>
</dbReference>
<dbReference type="SUPFAM" id="SSF48371">
    <property type="entry name" value="ARM repeat"/>
    <property type="match status" value="1"/>
</dbReference>
<feature type="region of interest" description="Disordered" evidence="2">
    <location>
        <begin position="1197"/>
        <end position="1261"/>
    </location>
</feature>
<dbReference type="Pfam" id="PF14666">
    <property type="entry name" value="RICTOR_M"/>
    <property type="match status" value="1"/>
</dbReference>
<dbReference type="Pfam" id="PF14663">
    <property type="entry name" value="RasGEF_N_2"/>
    <property type="match status" value="1"/>
</dbReference>
<dbReference type="InterPro" id="IPR029451">
    <property type="entry name" value="RICTOR_M"/>
</dbReference>
<feature type="compositionally biased region" description="Basic and acidic residues" evidence="2">
    <location>
        <begin position="1113"/>
        <end position="1132"/>
    </location>
</feature>
<protein>
    <submittedName>
        <fullName evidence="7">Rapamycin-insensitive companion of mTOR-like</fullName>
    </submittedName>
</protein>
<dbReference type="InterPro" id="IPR029452">
    <property type="entry name" value="RICTOR_V"/>
</dbReference>
<dbReference type="Gene3D" id="1.25.10.10">
    <property type="entry name" value="Leucine-rich Repeat Variant"/>
    <property type="match status" value="1"/>
</dbReference>
<keyword evidence="6" id="KW-1185">Reference proteome</keyword>
<dbReference type="Proteomes" id="UP000694844">
    <property type="component" value="Chromosome 2"/>
</dbReference>
<dbReference type="InterPro" id="IPR028268">
    <property type="entry name" value="Pianissimo_fam"/>
</dbReference>